<organism evidence="2 3">
    <name type="scientific">Eisenbergiella tayi</name>
    <dbReference type="NCBI Taxonomy" id="1432052"/>
    <lineage>
        <taxon>Bacteria</taxon>
        <taxon>Bacillati</taxon>
        <taxon>Bacillota</taxon>
        <taxon>Clostridia</taxon>
        <taxon>Lachnospirales</taxon>
        <taxon>Lachnospiraceae</taxon>
        <taxon>Eisenbergiella</taxon>
    </lineage>
</organism>
<dbReference type="InterPro" id="IPR051719">
    <property type="entry name" value="CASTOR_mTORC1"/>
</dbReference>
<dbReference type="EMBL" id="MCGI01000001">
    <property type="protein sequence ID" value="ODM12467.1"/>
    <property type="molecule type" value="Genomic_DNA"/>
</dbReference>
<sequence length="125" mass="14209">MSELEIKVIDQDFSICKPENLSQIKFEDDYIFIGKTDEELSLVCSTESVPDNTLSRDDGWKAFRIQGVLDFSLIGILSRITTLLADNKIGVFAISTYNTDYILTKKENFEDALRVLSDNGYIIKK</sequence>
<evidence type="ECO:0000313" key="2">
    <source>
        <dbReference type="EMBL" id="ODM12467.1"/>
    </source>
</evidence>
<name>A0A1E3AUU0_9FIRM</name>
<dbReference type="PIRSF" id="PIRSF008459">
    <property type="entry name" value="UCP008459"/>
    <property type="match status" value="1"/>
</dbReference>
<accession>A0A1E3AUU0</accession>
<protein>
    <recommendedName>
        <fullName evidence="1">CASTOR ACT domain-containing protein</fullName>
    </recommendedName>
</protein>
<dbReference type="SUPFAM" id="SSF55021">
    <property type="entry name" value="ACT-like"/>
    <property type="match status" value="2"/>
</dbReference>
<feature type="domain" description="CASTOR ACT" evidence="1">
    <location>
        <begin position="57"/>
        <end position="118"/>
    </location>
</feature>
<dbReference type="PANTHER" id="PTHR31131">
    <property type="entry name" value="CHROMOSOME 1, WHOLE GENOME SHOTGUN SEQUENCE"/>
    <property type="match status" value="1"/>
</dbReference>
<dbReference type="AlphaFoldDB" id="A0A1E3AUU0"/>
<dbReference type="InterPro" id="IPR027795">
    <property type="entry name" value="CASTOR_ACT_dom"/>
</dbReference>
<dbReference type="Gene3D" id="3.30.2130.10">
    <property type="entry name" value="VC0802-like"/>
    <property type="match status" value="1"/>
</dbReference>
<evidence type="ECO:0000313" key="3">
    <source>
        <dbReference type="Proteomes" id="UP000095003"/>
    </source>
</evidence>
<gene>
    <name evidence="2" type="ORF">BEH84_00181</name>
</gene>
<evidence type="ECO:0000259" key="1">
    <source>
        <dbReference type="Pfam" id="PF13840"/>
    </source>
</evidence>
<dbReference type="InterPro" id="IPR045865">
    <property type="entry name" value="ACT-like_dom_sf"/>
</dbReference>
<dbReference type="Pfam" id="PF13840">
    <property type="entry name" value="ACT_7"/>
    <property type="match status" value="1"/>
</dbReference>
<dbReference type="PATRIC" id="fig|1432052.3.peg.182"/>
<reference evidence="2 3" key="1">
    <citation type="submission" date="2016-07" db="EMBL/GenBank/DDBJ databases">
        <title>Characterization of isolates of Eisenbergiella tayi derived from blood cultures, using whole genome sequencing.</title>
        <authorList>
            <person name="Burdz T."/>
            <person name="Wiebe D."/>
            <person name="Huynh C."/>
            <person name="Bernard K."/>
        </authorList>
    </citation>
    <scope>NUCLEOTIDE SEQUENCE [LARGE SCALE GENOMIC DNA]</scope>
    <source>
        <strain evidence="2 3">NML 120489</strain>
    </source>
</reference>
<proteinExistence type="predicted"/>
<comment type="caution">
    <text evidence="2">The sequence shown here is derived from an EMBL/GenBank/DDBJ whole genome shotgun (WGS) entry which is preliminary data.</text>
</comment>
<dbReference type="PANTHER" id="PTHR31131:SF6">
    <property type="entry name" value="CASTOR ACT DOMAIN-CONTAINING PROTEIN"/>
    <property type="match status" value="1"/>
</dbReference>
<dbReference type="InterPro" id="IPR016540">
    <property type="entry name" value="UCP008459"/>
</dbReference>
<dbReference type="Proteomes" id="UP000095003">
    <property type="component" value="Unassembled WGS sequence"/>
</dbReference>